<evidence type="ECO:0000256" key="3">
    <source>
        <dbReference type="ARBA" id="ARBA00023163"/>
    </source>
</evidence>
<reference evidence="5" key="1">
    <citation type="submission" date="2021-01" db="EMBL/GenBank/DDBJ databases">
        <title>Whole genome shotgun sequence of Actinoplanes tereljensis NBRC 105297.</title>
        <authorList>
            <person name="Komaki H."/>
            <person name="Tamura T."/>
        </authorList>
    </citation>
    <scope>NUCLEOTIDE SEQUENCE</scope>
    <source>
        <strain evidence="5">NBRC 105297</strain>
    </source>
</reference>
<evidence type="ECO:0000256" key="1">
    <source>
        <dbReference type="ARBA" id="ARBA00023015"/>
    </source>
</evidence>
<keyword evidence="1" id="KW-0805">Transcription regulation</keyword>
<dbReference type="InterPro" id="IPR018060">
    <property type="entry name" value="HTH_AraC"/>
</dbReference>
<dbReference type="SMART" id="SM00342">
    <property type="entry name" value="HTH_ARAC"/>
    <property type="match status" value="1"/>
</dbReference>
<comment type="caution">
    <text evidence="5">The sequence shown here is derived from an EMBL/GenBank/DDBJ whole genome shotgun (WGS) entry which is preliminary data.</text>
</comment>
<protein>
    <submittedName>
        <fullName evidence="5">AraC family transcriptional regulator</fullName>
    </submittedName>
</protein>
<evidence type="ECO:0000313" key="5">
    <source>
        <dbReference type="EMBL" id="GIF22133.1"/>
    </source>
</evidence>
<sequence length="249" mass="27086">MAGFRQRPGTPVTEITMVAYPLITVFIDLSESGPGVWTAEGRSERGSFVAGLLPGGLRTTCHQAECLQIRLDPAAAPELAEVSGTSATLAQVWGRDADRIEERLRANPSWEERFTIVAGLLGRRLSAHRPVDPEVAQVWRRIRAGHGQLRVETLAAEVGWSRKRLWSRFRAQLGVNPKRVARLVRFDRAAHLLAAGHTSAGAAAFGGYADQAHMHREVQEFAGLTPTALAAAPWLAVDPVAWPGQAVPR</sequence>
<evidence type="ECO:0000259" key="4">
    <source>
        <dbReference type="PROSITE" id="PS01124"/>
    </source>
</evidence>
<dbReference type="PANTHER" id="PTHR46796">
    <property type="entry name" value="HTH-TYPE TRANSCRIPTIONAL ACTIVATOR RHAS-RELATED"/>
    <property type="match status" value="1"/>
</dbReference>
<proteinExistence type="predicted"/>
<organism evidence="5 6">
    <name type="scientific">Paractinoplanes tereljensis</name>
    <dbReference type="NCBI Taxonomy" id="571912"/>
    <lineage>
        <taxon>Bacteria</taxon>
        <taxon>Bacillati</taxon>
        <taxon>Actinomycetota</taxon>
        <taxon>Actinomycetes</taxon>
        <taxon>Micromonosporales</taxon>
        <taxon>Micromonosporaceae</taxon>
        <taxon>Paractinoplanes</taxon>
    </lineage>
</organism>
<accession>A0A919NP67</accession>
<dbReference type="PROSITE" id="PS01124">
    <property type="entry name" value="HTH_ARAC_FAMILY_2"/>
    <property type="match status" value="1"/>
</dbReference>
<evidence type="ECO:0000256" key="2">
    <source>
        <dbReference type="ARBA" id="ARBA00023125"/>
    </source>
</evidence>
<keyword evidence="2" id="KW-0238">DNA-binding</keyword>
<dbReference type="AlphaFoldDB" id="A0A919NP67"/>
<feature type="domain" description="HTH araC/xylS-type" evidence="4">
    <location>
        <begin position="136"/>
        <end position="232"/>
    </location>
</feature>
<keyword evidence="6" id="KW-1185">Reference proteome</keyword>
<dbReference type="InterPro" id="IPR050204">
    <property type="entry name" value="AraC_XylS_family_regulators"/>
</dbReference>
<keyword evidence="3" id="KW-0804">Transcription</keyword>
<dbReference type="GO" id="GO:0043565">
    <property type="term" value="F:sequence-specific DNA binding"/>
    <property type="evidence" value="ECO:0007669"/>
    <property type="project" value="InterPro"/>
</dbReference>
<gene>
    <name evidence="5" type="ORF">Ate02nite_48630</name>
</gene>
<dbReference type="GO" id="GO:0003700">
    <property type="term" value="F:DNA-binding transcription factor activity"/>
    <property type="evidence" value="ECO:0007669"/>
    <property type="project" value="InterPro"/>
</dbReference>
<dbReference type="Pfam" id="PF12833">
    <property type="entry name" value="HTH_18"/>
    <property type="match status" value="1"/>
</dbReference>
<evidence type="ECO:0000313" key="6">
    <source>
        <dbReference type="Proteomes" id="UP000623608"/>
    </source>
</evidence>
<dbReference type="EMBL" id="BOMY01000033">
    <property type="protein sequence ID" value="GIF22133.1"/>
    <property type="molecule type" value="Genomic_DNA"/>
</dbReference>
<dbReference type="Proteomes" id="UP000623608">
    <property type="component" value="Unassembled WGS sequence"/>
</dbReference>
<dbReference type="Gene3D" id="1.10.10.60">
    <property type="entry name" value="Homeodomain-like"/>
    <property type="match status" value="1"/>
</dbReference>
<dbReference type="RefSeq" id="WP_203809331.1">
    <property type="nucleotide sequence ID" value="NZ_BOMY01000033.1"/>
</dbReference>
<name>A0A919NP67_9ACTN</name>
<dbReference type="PANTHER" id="PTHR46796:SF15">
    <property type="entry name" value="BLL1074 PROTEIN"/>
    <property type="match status" value="1"/>
</dbReference>